<dbReference type="EMBL" id="JBHUKS010000011">
    <property type="protein sequence ID" value="MFD2468866.1"/>
    <property type="molecule type" value="Genomic_DNA"/>
</dbReference>
<dbReference type="InterPro" id="IPR002938">
    <property type="entry name" value="FAD-bd"/>
</dbReference>
<dbReference type="SUPFAM" id="SSF51905">
    <property type="entry name" value="FAD/NAD(P)-binding domain"/>
    <property type="match status" value="1"/>
</dbReference>
<gene>
    <name evidence="5" type="ORF">ACFSVL_15865</name>
</gene>
<dbReference type="GO" id="GO:0004497">
    <property type="term" value="F:monooxygenase activity"/>
    <property type="evidence" value="ECO:0007669"/>
    <property type="project" value="UniProtKB-KW"/>
</dbReference>
<dbReference type="PANTHER" id="PTHR43004:SF19">
    <property type="entry name" value="BINDING MONOOXYGENASE, PUTATIVE (JCVI)-RELATED"/>
    <property type="match status" value="1"/>
</dbReference>
<dbReference type="PANTHER" id="PTHR43004">
    <property type="entry name" value="TRK SYSTEM POTASSIUM UPTAKE PROTEIN"/>
    <property type="match status" value="1"/>
</dbReference>
<organism evidence="5 6">
    <name type="scientific">Amycolatopsis silviterrae</name>
    <dbReference type="NCBI Taxonomy" id="1656914"/>
    <lineage>
        <taxon>Bacteria</taxon>
        <taxon>Bacillati</taxon>
        <taxon>Actinomycetota</taxon>
        <taxon>Actinomycetes</taxon>
        <taxon>Pseudonocardiales</taxon>
        <taxon>Pseudonocardiaceae</taxon>
        <taxon>Amycolatopsis</taxon>
    </lineage>
</organism>
<dbReference type="PRINTS" id="PR00420">
    <property type="entry name" value="RNGMNOXGNASE"/>
</dbReference>
<dbReference type="Proteomes" id="UP001597483">
    <property type="component" value="Unassembled WGS sequence"/>
</dbReference>
<evidence type="ECO:0000256" key="1">
    <source>
        <dbReference type="ARBA" id="ARBA00001974"/>
    </source>
</evidence>
<keyword evidence="6" id="KW-1185">Reference proteome</keyword>
<accession>A0ABW5H6N2</accession>
<comment type="caution">
    <text evidence="5">The sequence shown here is derived from an EMBL/GenBank/DDBJ whole genome shotgun (WGS) entry which is preliminary data.</text>
</comment>
<reference evidence="6" key="1">
    <citation type="journal article" date="2019" name="Int. J. Syst. Evol. Microbiol.">
        <title>The Global Catalogue of Microorganisms (GCM) 10K type strain sequencing project: providing services to taxonomists for standard genome sequencing and annotation.</title>
        <authorList>
            <consortium name="The Broad Institute Genomics Platform"/>
            <consortium name="The Broad Institute Genome Sequencing Center for Infectious Disease"/>
            <person name="Wu L."/>
            <person name="Ma J."/>
        </authorList>
    </citation>
    <scope>NUCLEOTIDE SEQUENCE [LARGE SCALE GENOMIC DNA]</scope>
    <source>
        <strain evidence="6">CGMCC 4.7641</strain>
    </source>
</reference>
<feature type="domain" description="FAD-binding" evidence="4">
    <location>
        <begin position="5"/>
        <end position="340"/>
    </location>
</feature>
<dbReference type="Gene3D" id="3.30.70.2450">
    <property type="match status" value="1"/>
</dbReference>
<keyword evidence="5" id="KW-0503">Monooxygenase</keyword>
<dbReference type="Pfam" id="PF01494">
    <property type="entry name" value="FAD_binding_3"/>
    <property type="match status" value="1"/>
</dbReference>
<protein>
    <submittedName>
        <fullName evidence="5">FAD-dependent monooxygenase</fullName>
    </submittedName>
</protein>
<evidence type="ECO:0000256" key="3">
    <source>
        <dbReference type="ARBA" id="ARBA00022827"/>
    </source>
</evidence>
<keyword evidence="2" id="KW-0285">Flavoprotein</keyword>
<proteinExistence type="predicted"/>
<dbReference type="Gene3D" id="3.50.50.60">
    <property type="entry name" value="FAD/NAD(P)-binding domain"/>
    <property type="match status" value="1"/>
</dbReference>
<sequence>MRDPEVLVVGAGPVGLTVAHELVRRSVRVRLVDQAAGPATTSRALSVHARTLEICHQMGLVDALLPRGRQIVHFTLHLRGRTLARFDTNYAELPTRYPYSIMVDQVLTEQTLRESLAAQGVEVEWNTELVSFTHSADGVQAVLRDRTGEHRQAAPWMVGADGAHSVVRRTLGFPLLGDSTETWLNADVTLDVDLPSDSHHLVHDGSGTLLCVPFPEPGKWRVVDTEDTAHDDDPVRVRARVTRRISKALGRPVEVSEPTWISVFTVQQRRIERMHSGRCFLAGDAAHVHSPASGQGMNTGIQDGHNLAWKLASVVKGHSDPSLLDSYDAERVPVGKALLASTRKATGLVALRNALAPIAMPVGLAVVNRVPALKQAIEGKMIRGFCGLGLHYRESPLSVGAPARAGFSSGDRIGCSEETERASAGWRTLYAEEATDPRWTLLCTGEVGTVSDAISVRTVSEHGDSGPGPLADPGAALRRGFGLGPDDFALVRPDGYLCASGRIGALASVLRAAGFRPSVPASETSPK</sequence>
<dbReference type="InterPro" id="IPR050641">
    <property type="entry name" value="RIFMO-like"/>
</dbReference>
<dbReference type="InterPro" id="IPR036188">
    <property type="entry name" value="FAD/NAD-bd_sf"/>
</dbReference>
<keyword evidence="5" id="KW-0560">Oxidoreductase</keyword>
<comment type="cofactor">
    <cofactor evidence="1">
        <name>FAD</name>
        <dbReference type="ChEBI" id="CHEBI:57692"/>
    </cofactor>
</comment>
<name>A0ABW5H6N2_9PSEU</name>
<keyword evidence="3" id="KW-0274">FAD</keyword>
<evidence type="ECO:0000256" key="2">
    <source>
        <dbReference type="ARBA" id="ARBA00022630"/>
    </source>
</evidence>
<dbReference type="RefSeq" id="WP_378304793.1">
    <property type="nucleotide sequence ID" value="NZ_JBHUKS010000011.1"/>
</dbReference>
<evidence type="ECO:0000259" key="4">
    <source>
        <dbReference type="Pfam" id="PF01494"/>
    </source>
</evidence>
<evidence type="ECO:0000313" key="6">
    <source>
        <dbReference type="Proteomes" id="UP001597483"/>
    </source>
</evidence>
<evidence type="ECO:0000313" key="5">
    <source>
        <dbReference type="EMBL" id="MFD2468866.1"/>
    </source>
</evidence>